<protein>
    <submittedName>
        <fullName evidence="1">Uncharacterized protein</fullName>
    </submittedName>
</protein>
<evidence type="ECO:0000313" key="1">
    <source>
        <dbReference type="EMBL" id="ART31635.1"/>
    </source>
</evidence>
<sequence length="52" mass="6064">MGFLGWLPEGLSDPIHCLSRSARTLLLFYERDSIQICHSLGREIRFNNNWTV</sequence>
<geneLocation type="mitochondrion" evidence="1"/>
<accession>A0A1Y0B2F5</accession>
<dbReference type="EMBL" id="KY774314">
    <property type="protein sequence ID" value="ART31635.1"/>
    <property type="molecule type" value="Genomic_DNA"/>
</dbReference>
<name>A0A1Y0B2F5_9LAMI</name>
<keyword evidence="1" id="KW-0496">Mitochondrion</keyword>
<gene>
    <name evidence="1" type="ORF">AEK19_MT1443</name>
</gene>
<dbReference type="AlphaFoldDB" id="A0A1Y0B2F5"/>
<reference evidence="1" key="1">
    <citation type="submission" date="2017-03" db="EMBL/GenBank/DDBJ databases">
        <title>The mitochondrial genome of the carnivorous plant Utricularia reniformis (Lentibulariaceae): structure, comparative analysis and evolutionary landmarks.</title>
        <authorList>
            <person name="Silva S.R."/>
            <person name="Alvarenga D.O."/>
            <person name="Michael T.P."/>
            <person name="Miranda V.F.O."/>
            <person name="Varani A.M."/>
        </authorList>
    </citation>
    <scope>NUCLEOTIDE SEQUENCE</scope>
</reference>
<proteinExistence type="predicted"/>
<organism evidence="1">
    <name type="scientific">Utricularia reniformis</name>
    <dbReference type="NCBI Taxonomy" id="192314"/>
    <lineage>
        <taxon>Eukaryota</taxon>
        <taxon>Viridiplantae</taxon>
        <taxon>Streptophyta</taxon>
        <taxon>Embryophyta</taxon>
        <taxon>Tracheophyta</taxon>
        <taxon>Spermatophyta</taxon>
        <taxon>Magnoliopsida</taxon>
        <taxon>eudicotyledons</taxon>
        <taxon>Gunneridae</taxon>
        <taxon>Pentapetalae</taxon>
        <taxon>asterids</taxon>
        <taxon>lamiids</taxon>
        <taxon>Lamiales</taxon>
        <taxon>Lentibulariaceae</taxon>
        <taxon>Utricularia</taxon>
    </lineage>
</organism>